<protein>
    <recommendedName>
        <fullName evidence="5">U-box domain-containing protein</fullName>
    </recommendedName>
</protein>
<dbReference type="Gramene" id="scaffold_105420.1">
    <property type="protein sequence ID" value="scaffold_105420.1"/>
    <property type="gene ID" value="scaffold_105420.1"/>
</dbReference>
<dbReference type="PROSITE" id="PS51698">
    <property type="entry name" value="U_BOX"/>
    <property type="match status" value="1"/>
</dbReference>
<keyword evidence="3" id="KW-0833">Ubl conjugation pathway</keyword>
<feature type="coiled-coil region" evidence="4">
    <location>
        <begin position="105"/>
        <end position="153"/>
    </location>
</feature>
<dbReference type="GO" id="GO:0004842">
    <property type="term" value="F:ubiquitin-protein transferase activity"/>
    <property type="evidence" value="ECO:0007669"/>
    <property type="project" value="InterPro"/>
</dbReference>
<dbReference type="OrthoDB" id="10064100at2759"/>
<evidence type="ECO:0000259" key="5">
    <source>
        <dbReference type="PROSITE" id="PS51698"/>
    </source>
</evidence>
<dbReference type="SUPFAM" id="SSF57850">
    <property type="entry name" value="RING/U-box"/>
    <property type="match status" value="1"/>
</dbReference>
<reference evidence="7" key="1">
    <citation type="journal article" date="2011" name="Nat. Genet.">
        <title>The Arabidopsis lyrata genome sequence and the basis of rapid genome size change.</title>
        <authorList>
            <person name="Hu T.T."/>
            <person name="Pattyn P."/>
            <person name="Bakker E.G."/>
            <person name="Cao J."/>
            <person name="Cheng J.-F."/>
            <person name="Clark R.M."/>
            <person name="Fahlgren N."/>
            <person name="Fawcett J.A."/>
            <person name="Grimwood J."/>
            <person name="Gundlach H."/>
            <person name="Haberer G."/>
            <person name="Hollister J.D."/>
            <person name="Ossowski S."/>
            <person name="Ottilar R.P."/>
            <person name="Salamov A.A."/>
            <person name="Schneeberger K."/>
            <person name="Spannagl M."/>
            <person name="Wang X."/>
            <person name="Yang L."/>
            <person name="Nasrallah M.E."/>
            <person name="Bergelson J."/>
            <person name="Carrington J.C."/>
            <person name="Gaut B.S."/>
            <person name="Schmutz J."/>
            <person name="Mayer K.F.X."/>
            <person name="Van de Peer Y."/>
            <person name="Grigoriev I.V."/>
            <person name="Nordborg M."/>
            <person name="Weigel D."/>
            <person name="Guo Y.-L."/>
        </authorList>
    </citation>
    <scope>NUCLEOTIDE SEQUENCE [LARGE SCALE GENOMIC DNA]</scope>
    <source>
        <strain evidence="7">cv. MN47</strain>
    </source>
</reference>
<evidence type="ECO:0000313" key="6">
    <source>
        <dbReference type="EMBL" id="EFH70810.1"/>
    </source>
</evidence>
<dbReference type="PANTHER" id="PTHR46573:SF1">
    <property type="entry name" value="WD REPEAT, SAM AND U-BOX DOMAIN-CONTAINING PROTEIN 1"/>
    <property type="match status" value="1"/>
</dbReference>
<dbReference type="Proteomes" id="UP000008694">
    <property type="component" value="Unassembled WGS sequence"/>
</dbReference>
<evidence type="ECO:0000256" key="4">
    <source>
        <dbReference type="SAM" id="Coils"/>
    </source>
</evidence>
<gene>
    <name evidence="6" type="ORF">ARALYDRAFT_892626</name>
</gene>
<dbReference type="HOGENOM" id="CLU_626068_0_0_1"/>
<dbReference type="InterPro" id="IPR013083">
    <property type="entry name" value="Znf_RING/FYVE/PHD"/>
</dbReference>
<dbReference type="SMART" id="SM00504">
    <property type="entry name" value="Ubox"/>
    <property type="match status" value="1"/>
</dbReference>
<dbReference type="InterPro" id="IPR003613">
    <property type="entry name" value="Ubox_domain"/>
</dbReference>
<evidence type="ECO:0000256" key="2">
    <source>
        <dbReference type="ARBA" id="ARBA00022679"/>
    </source>
</evidence>
<keyword evidence="7" id="KW-1185">Reference proteome</keyword>
<dbReference type="CDD" id="cd16655">
    <property type="entry name" value="RING-Ubox_WDSUB1-like"/>
    <property type="match status" value="1"/>
</dbReference>
<organism evidence="7">
    <name type="scientific">Arabidopsis lyrata subsp. lyrata</name>
    <name type="common">Lyre-leaved rock-cress</name>
    <dbReference type="NCBI Taxonomy" id="81972"/>
    <lineage>
        <taxon>Eukaryota</taxon>
        <taxon>Viridiplantae</taxon>
        <taxon>Streptophyta</taxon>
        <taxon>Embryophyta</taxon>
        <taxon>Tracheophyta</taxon>
        <taxon>Spermatophyta</taxon>
        <taxon>Magnoliopsida</taxon>
        <taxon>eudicotyledons</taxon>
        <taxon>Gunneridae</taxon>
        <taxon>Pentapetalae</taxon>
        <taxon>rosids</taxon>
        <taxon>malvids</taxon>
        <taxon>Brassicales</taxon>
        <taxon>Brassicaceae</taxon>
        <taxon>Camelineae</taxon>
        <taxon>Arabidopsis</taxon>
    </lineage>
</organism>
<comment type="pathway">
    <text evidence="1">Protein modification; protein ubiquitination.</text>
</comment>
<dbReference type="Pfam" id="PF04564">
    <property type="entry name" value="U-box"/>
    <property type="match status" value="1"/>
</dbReference>
<evidence type="ECO:0000313" key="7">
    <source>
        <dbReference type="Proteomes" id="UP000008694"/>
    </source>
</evidence>
<dbReference type="Gene3D" id="3.30.40.10">
    <property type="entry name" value="Zinc/RING finger domain, C3HC4 (zinc finger)"/>
    <property type="match status" value="1"/>
</dbReference>
<feature type="domain" description="U-box" evidence="5">
    <location>
        <begin position="285"/>
        <end position="353"/>
    </location>
</feature>
<sequence length="353" mass="41456">METVENSYVARICVELFHELPHLPSDESQCEITTLERRFLRNCLVELENSSPKTEPLTHVYVDESNYWRFIKTVRVLAEVFKDKKITETTRKSLIQAIELENKYNDEVEVKLREGEDALSRTKEEVEMMEQLLESYKEEQGKLQLQVKALEHKHEAELQRRTETEIALAIERDYMRWKAEYFESEYNEELARRREDVKALEGLKQLHETVIIEKKNLNSQVITWQDKYDQESIIRKKTEDSLSTKILALKIVKGIVESYKQETDAMRQEKDNALKTAQETVRLRQPPSSFFCPITQDVMEDPHMAADGFTYELEAIKKWISTGHKTSPMTNLKLSHLNLVPNRALYSAIQELL</sequence>
<dbReference type="KEGG" id="aly:9330612"/>
<dbReference type="eggNOG" id="ENOG502S95A">
    <property type="taxonomic scope" value="Eukaryota"/>
</dbReference>
<dbReference type="PANTHER" id="PTHR46573">
    <property type="entry name" value="WD REPEAT, SAM AND U-BOX DOMAIN-CONTAINING PROTEIN 1"/>
    <property type="match status" value="1"/>
</dbReference>
<dbReference type="EMBL" id="GL348713">
    <property type="protein sequence ID" value="EFH70810.1"/>
    <property type="molecule type" value="Genomic_DNA"/>
</dbReference>
<proteinExistence type="predicted"/>
<dbReference type="AlphaFoldDB" id="D7KNU8"/>
<dbReference type="InterPro" id="IPR052085">
    <property type="entry name" value="WD-SAM-U-box"/>
</dbReference>
<dbReference type="UniPathway" id="UPA00143"/>
<evidence type="ECO:0000256" key="3">
    <source>
        <dbReference type="ARBA" id="ARBA00022786"/>
    </source>
</evidence>
<keyword evidence="4" id="KW-0175">Coiled coil</keyword>
<dbReference type="GO" id="GO:0016567">
    <property type="term" value="P:protein ubiquitination"/>
    <property type="evidence" value="ECO:0007669"/>
    <property type="project" value="UniProtKB-UniPathway"/>
</dbReference>
<evidence type="ECO:0000256" key="1">
    <source>
        <dbReference type="ARBA" id="ARBA00004906"/>
    </source>
</evidence>
<name>D7KNU8_ARALL</name>
<accession>D7KNU8</accession>
<keyword evidence="2" id="KW-0808">Transferase</keyword>